<dbReference type="EMBL" id="BAAADG010000004">
    <property type="protein sequence ID" value="GAA0223666.1"/>
    <property type="molecule type" value="Genomic_DNA"/>
</dbReference>
<gene>
    <name evidence="1" type="ORF">GCM10008964_14150</name>
</gene>
<dbReference type="Gene3D" id="3.40.1350.10">
    <property type="match status" value="1"/>
</dbReference>
<reference evidence="1 2" key="1">
    <citation type="journal article" date="2019" name="Int. J. Syst. Evol. Microbiol.">
        <title>The Global Catalogue of Microorganisms (GCM) 10K type strain sequencing project: providing services to taxonomists for standard genome sequencing and annotation.</title>
        <authorList>
            <consortium name="The Broad Institute Genomics Platform"/>
            <consortium name="The Broad Institute Genome Sequencing Center for Infectious Disease"/>
            <person name="Wu L."/>
            <person name="Ma J."/>
        </authorList>
    </citation>
    <scope>NUCLEOTIDE SEQUENCE [LARGE SCALE GENOMIC DNA]</scope>
    <source>
        <strain evidence="1 2">JCM 6886</strain>
    </source>
</reference>
<dbReference type="InterPro" id="IPR011856">
    <property type="entry name" value="tRNA_endonuc-like_dom_sf"/>
</dbReference>
<comment type="caution">
    <text evidence="1">The sequence shown here is derived from an EMBL/GenBank/DDBJ whole genome shotgun (WGS) entry which is preliminary data.</text>
</comment>
<evidence type="ECO:0000313" key="2">
    <source>
        <dbReference type="Proteomes" id="UP001501476"/>
    </source>
</evidence>
<dbReference type="Proteomes" id="UP001501476">
    <property type="component" value="Unassembled WGS sequence"/>
</dbReference>
<name>A0ABN0TK06_9GAMM</name>
<proteinExistence type="predicted"/>
<organism evidence="1 2">
    <name type="scientific">Methylophaga marina</name>
    <dbReference type="NCBI Taxonomy" id="45495"/>
    <lineage>
        <taxon>Bacteria</taxon>
        <taxon>Pseudomonadati</taxon>
        <taxon>Pseudomonadota</taxon>
        <taxon>Gammaproteobacteria</taxon>
        <taxon>Thiotrichales</taxon>
        <taxon>Piscirickettsiaceae</taxon>
        <taxon>Methylophaga</taxon>
    </lineage>
</organism>
<protein>
    <submittedName>
        <fullName evidence="1">Uncharacterized protein</fullName>
    </submittedName>
</protein>
<sequence length="63" mass="7678">MRELAREINNKGPNRVVGSFPSFKLGRMVKWDSQIERDFLYYLEFDDDVVEYFEQPCRYDHNL</sequence>
<accession>A0ABN0TK06</accession>
<evidence type="ECO:0000313" key="1">
    <source>
        <dbReference type="EMBL" id="GAA0223666.1"/>
    </source>
</evidence>
<keyword evidence="2" id="KW-1185">Reference proteome</keyword>